<proteinExistence type="predicted"/>
<keyword evidence="2" id="KW-1185">Reference proteome</keyword>
<comment type="caution">
    <text evidence="1">The sequence shown here is derived from an EMBL/GenBank/DDBJ whole genome shotgun (WGS) entry which is preliminary data.</text>
</comment>
<sequence>MLLHIITLLSRQRVETTMARAVRSSAVFSAMQQTRPNPYVITGPELVFKAVKVTASGKGASGVIAVITAPEVKHYVIDIWELVC</sequence>
<organism evidence="1 2">
    <name type="scientific">Elysia crispata</name>
    <name type="common">lettuce slug</name>
    <dbReference type="NCBI Taxonomy" id="231223"/>
    <lineage>
        <taxon>Eukaryota</taxon>
        <taxon>Metazoa</taxon>
        <taxon>Spiralia</taxon>
        <taxon>Lophotrochozoa</taxon>
        <taxon>Mollusca</taxon>
        <taxon>Gastropoda</taxon>
        <taxon>Heterobranchia</taxon>
        <taxon>Euthyneura</taxon>
        <taxon>Panpulmonata</taxon>
        <taxon>Sacoglossa</taxon>
        <taxon>Placobranchoidea</taxon>
        <taxon>Plakobranchidae</taxon>
        <taxon>Elysia</taxon>
    </lineage>
</organism>
<dbReference type="AlphaFoldDB" id="A0AAE1B3Q3"/>
<dbReference type="Proteomes" id="UP001283361">
    <property type="component" value="Unassembled WGS sequence"/>
</dbReference>
<evidence type="ECO:0000313" key="1">
    <source>
        <dbReference type="EMBL" id="KAK3799012.1"/>
    </source>
</evidence>
<protein>
    <submittedName>
        <fullName evidence="1">Uncharacterized protein</fullName>
    </submittedName>
</protein>
<evidence type="ECO:0000313" key="2">
    <source>
        <dbReference type="Proteomes" id="UP001283361"/>
    </source>
</evidence>
<name>A0AAE1B3Q3_9GAST</name>
<accession>A0AAE1B3Q3</accession>
<gene>
    <name evidence="1" type="ORF">RRG08_048083</name>
</gene>
<dbReference type="EMBL" id="JAWDGP010000598">
    <property type="protein sequence ID" value="KAK3799012.1"/>
    <property type="molecule type" value="Genomic_DNA"/>
</dbReference>
<reference evidence="1" key="1">
    <citation type="journal article" date="2023" name="G3 (Bethesda)">
        <title>A reference genome for the long-term kleptoplast-retaining sea slug Elysia crispata morphotype clarki.</title>
        <authorList>
            <person name="Eastman K.E."/>
            <person name="Pendleton A.L."/>
            <person name="Shaikh M.A."/>
            <person name="Suttiyut T."/>
            <person name="Ogas R."/>
            <person name="Tomko P."/>
            <person name="Gavelis G."/>
            <person name="Widhalm J.R."/>
            <person name="Wisecaver J.H."/>
        </authorList>
    </citation>
    <scope>NUCLEOTIDE SEQUENCE</scope>
    <source>
        <strain evidence="1">ECLA1</strain>
    </source>
</reference>